<comment type="caution">
    <text evidence="8">The sequence shown here is derived from an EMBL/GenBank/DDBJ whole genome shotgun (WGS) entry which is preliminary data.</text>
</comment>
<dbReference type="PANTHER" id="PTHR14233:SF18">
    <property type="entry name" value="OS05G0444300 PROTEIN"/>
    <property type="match status" value="1"/>
</dbReference>
<comment type="subcellular location">
    <subcellularLocation>
        <location evidence="1">Membrane</location>
        <topology evidence="1">Multi-pass membrane protein</topology>
    </subcellularLocation>
</comment>
<evidence type="ECO:0000256" key="6">
    <source>
        <dbReference type="ARBA" id="ARBA00023136"/>
    </source>
</evidence>
<dbReference type="GO" id="GO:0016020">
    <property type="term" value="C:membrane"/>
    <property type="evidence" value="ECO:0007669"/>
    <property type="project" value="UniProtKB-SubCell"/>
</dbReference>
<evidence type="ECO:0008006" key="10">
    <source>
        <dbReference type="Google" id="ProtNLM"/>
    </source>
</evidence>
<keyword evidence="5 7" id="KW-1133">Transmembrane helix</keyword>
<gene>
    <name evidence="8" type="ORF">RND81_12G023600</name>
</gene>
<keyword evidence="6 7" id="KW-0472">Membrane</keyword>
<dbReference type="AlphaFoldDB" id="A0AAW1H2C2"/>
<name>A0AAW1H2C2_SAPOF</name>
<proteinExistence type="inferred from homology"/>
<sequence length="93" mass="10474">MVISVVMIVLIMLLYAVIKAFQFTFITSATLFDCWTIPWVMVLTYFFIGSRYSIWQYFGVAICILGLALALLSDAGLGGEVCSRFSDHSRRFG</sequence>
<evidence type="ECO:0000313" key="9">
    <source>
        <dbReference type="Proteomes" id="UP001443914"/>
    </source>
</evidence>
<evidence type="ECO:0000256" key="7">
    <source>
        <dbReference type="SAM" id="Phobius"/>
    </source>
</evidence>
<feature type="transmembrane region" description="Helical" evidence="7">
    <location>
        <begin position="30"/>
        <end position="48"/>
    </location>
</feature>
<evidence type="ECO:0000256" key="1">
    <source>
        <dbReference type="ARBA" id="ARBA00004141"/>
    </source>
</evidence>
<evidence type="ECO:0000313" key="8">
    <source>
        <dbReference type="EMBL" id="KAK9671344.1"/>
    </source>
</evidence>
<dbReference type="Proteomes" id="UP001443914">
    <property type="component" value="Unassembled WGS sequence"/>
</dbReference>
<dbReference type="InterPro" id="IPR037185">
    <property type="entry name" value="EmrE-like"/>
</dbReference>
<dbReference type="SUPFAM" id="SSF103481">
    <property type="entry name" value="Multidrug resistance efflux transporter EmrE"/>
    <property type="match status" value="1"/>
</dbReference>
<evidence type="ECO:0000256" key="5">
    <source>
        <dbReference type="ARBA" id="ARBA00022989"/>
    </source>
</evidence>
<keyword evidence="3" id="KW-0813">Transport</keyword>
<dbReference type="PANTHER" id="PTHR14233">
    <property type="entry name" value="DUF914-RELATED"/>
    <property type="match status" value="1"/>
</dbReference>
<evidence type="ECO:0000256" key="3">
    <source>
        <dbReference type="ARBA" id="ARBA00022448"/>
    </source>
</evidence>
<organism evidence="8 9">
    <name type="scientific">Saponaria officinalis</name>
    <name type="common">Common soapwort</name>
    <name type="synonym">Lychnis saponaria</name>
    <dbReference type="NCBI Taxonomy" id="3572"/>
    <lineage>
        <taxon>Eukaryota</taxon>
        <taxon>Viridiplantae</taxon>
        <taxon>Streptophyta</taxon>
        <taxon>Embryophyta</taxon>
        <taxon>Tracheophyta</taxon>
        <taxon>Spermatophyta</taxon>
        <taxon>Magnoliopsida</taxon>
        <taxon>eudicotyledons</taxon>
        <taxon>Gunneridae</taxon>
        <taxon>Pentapetalae</taxon>
        <taxon>Caryophyllales</taxon>
        <taxon>Caryophyllaceae</taxon>
        <taxon>Caryophylleae</taxon>
        <taxon>Saponaria</taxon>
    </lineage>
</organism>
<keyword evidence="4 7" id="KW-0812">Transmembrane</keyword>
<dbReference type="GO" id="GO:0022857">
    <property type="term" value="F:transmembrane transporter activity"/>
    <property type="evidence" value="ECO:0007669"/>
    <property type="project" value="InterPro"/>
</dbReference>
<evidence type="ECO:0000256" key="2">
    <source>
        <dbReference type="ARBA" id="ARBA00007863"/>
    </source>
</evidence>
<evidence type="ECO:0000256" key="4">
    <source>
        <dbReference type="ARBA" id="ARBA00022692"/>
    </source>
</evidence>
<accession>A0AAW1H2C2</accession>
<dbReference type="EMBL" id="JBDFQZ010000012">
    <property type="protein sequence ID" value="KAK9671344.1"/>
    <property type="molecule type" value="Genomic_DNA"/>
</dbReference>
<protein>
    <recommendedName>
        <fullName evidence="10">EamA domain-containing protein</fullName>
    </recommendedName>
</protein>
<feature type="transmembrane region" description="Helical" evidence="7">
    <location>
        <begin position="54"/>
        <end position="72"/>
    </location>
</feature>
<dbReference type="InterPro" id="IPR009262">
    <property type="entry name" value="SLC35_F1/F2/F6"/>
</dbReference>
<feature type="transmembrane region" description="Helical" evidence="7">
    <location>
        <begin position="6"/>
        <end position="23"/>
    </location>
</feature>
<keyword evidence="9" id="KW-1185">Reference proteome</keyword>
<comment type="similarity">
    <text evidence="2">Belongs to the SLC35F solute transporter family.</text>
</comment>
<dbReference type="Pfam" id="PF06027">
    <property type="entry name" value="SLC35F"/>
    <property type="match status" value="1"/>
</dbReference>
<reference evidence="8" key="1">
    <citation type="submission" date="2024-03" db="EMBL/GenBank/DDBJ databases">
        <title>WGS assembly of Saponaria officinalis var. Norfolk2.</title>
        <authorList>
            <person name="Jenkins J."/>
            <person name="Shu S."/>
            <person name="Grimwood J."/>
            <person name="Barry K."/>
            <person name="Goodstein D."/>
            <person name="Schmutz J."/>
            <person name="Leebens-Mack J."/>
            <person name="Osbourn A."/>
        </authorList>
    </citation>
    <scope>NUCLEOTIDE SEQUENCE [LARGE SCALE GENOMIC DNA]</scope>
    <source>
        <strain evidence="8">JIC</strain>
    </source>
</reference>
<dbReference type="InterPro" id="IPR052221">
    <property type="entry name" value="SLC35F_Transporter"/>
</dbReference>